<accession>E1QYU9</accession>
<gene>
    <name evidence="1" type="ordered locus">Olsu_0442</name>
</gene>
<organism evidence="1 2">
    <name type="scientific">Olsenella uli (strain ATCC 49627 / DSM 7084 / CCUG 31166 / CIP 109912 / JCM 12494 / LMG 11480 / NCIMB 702895 / VPI D76D-27C)</name>
    <name type="common">Lactobacillus uli</name>
    <dbReference type="NCBI Taxonomy" id="633147"/>
    <lineage>
        <taxon>Bacteria</taxon>
        <taxon>Bacillati</taxon>
        <taxon>Actinomycetota</taxon>
        <taxon>Coriobacteriia</taxon>
        <taxon>Coriobacteriales</taxon>
        <taxon>Atopobiaceae</taxon>
        <taxon>Olsenella</taxon>
    </lineage>
</organism>
<evidence type="ECO:0000313" key="1">
    <source>
        <dbReference type="EMBL" id="ADK67563.1"/>
    </source>
</evidence>
<reference evidence="1 2" key="1">
    <citation type="journal article" date="2010" name="Stand. Genomic Sci.">
        <title>Complete genome sequence of Olsenella uli type strain (VPI D76D-27C).</title>
        <authorList>
            <person name="Goker M."/>
            <person name="Held B."/>
            <person name="Lucas S."/>
            <person name="Nolan M."/>
            <person name="Yasawong M."/>
            <person name="Glavina Del Rio T."/>
            <person name="Tice H."/>
            <person name="Cheng J.F."/>
            <person name="Bruce D."/>
            <person name="Detter J.C."/>
            <person name="Tapia R."/>
            <person name="Han C."/>
            <person name="Goodwin L."/>
            <person name="Pitluck S."/>
            <person name="Liolios K."/>
            <person name="Ivanova N."/>
            <person name="Mavromatis K."/>
            <person name="Mikhailova N."/>
            <person name="Pati A."/>
            <person name="Chen A."/>
            <person name="Palaniappan K."/>
            <person name="Land M."/>
            <person name="Hauser L."/>
            <person name="Chang Y.J."/>
            <person name="Jeffries C.D."/>
            <person name="Rohde M."/>
            <person name="Sikorski J."/>
            <person name="Pukall R."/>
            <person name="Woyke T."/>
            <person name="Bristow J."/>
            <person name="Eisen J.A."/>
            <person name="Markowitz V."/>
            <person name="Hugenholtz P."/>
            <person name="Kyrpides N.C."/>
            <person name="Klenk H.P."/>
            <person name="Lapidus A."/>
        </authorList>
    </citation>
    <scope>NUCLEOTIDE SEQUENCE [LARGE SCALE GENOMIC DNA]</scope>
    <source>
        <strain evidence="2">ATCC 49627 / DSM 7084 / CIP 109912 / JCM 12494 / NCIMB 702895 / VPI D76D-27C</strain>
    </source>
</reference>
<sequence length="77" mass="8836">MEIRGELNLICLHACDDKSGRRWDSAAFNQDAYNALVFVLFYDRPRIDSAIANGLERPIAMELYLAESSILFPDFCY</sequence>
<dbReference type="HOGENOM" id="CLU_2634632_0_0_11"/>
<dbReference type="KEGG" id="ols:Olsu_0442"/>
<protein>
    <submittedName>
        <fullName evidence="1">Uncharacterized protein</fullName>
    </submittedName>
</protein>
<proteinExistence type="predicted"/>
<dbReference type="EMBL" id="CP002106">
    <property type="protein sequence ID" value="ADK67563.1"/>
    <property type="molecule type" value="Genomic_DNA"/>
</dbReference>
<evidence type="ECO:0000313" key="2">
    <source>
        <dbReference type="Proteomes" id="UP000000333"/>
    </source>
</evidence>
<dbReference type="AlphaFoldDB" id="E1QYU9"/>
<keyword evidence="2" id="KW-1185">Reference proteome</keyword>
<dbReference type="Proteomes" id="UP000000333">
    <property type="component" value="Chromosome"/>
</dbReference>
<name>E1QYU9_OLSUV</name>